<gene>
    <name evidence="2" type="ORF">CSUB01_10558</name>
</gene>
<dbReference type="AlphaFoldDB" id="A0A066XS87"/>
<dbReference type="HOGENOM" id="CLU_642517_0_0_1"/>
<keyword evidence="3" id="KW-1185">Reference proteome</keyword>
<name>A0A066XS87_COLSU</name>
<dbReference type="EMBL" id="JMSE01000607">
    <property type="protein sequence ID" value="KDN68845.1"/>
    <property type="molecule type" value="Genomic_DNA"/>
</dbReference>
<protein>
    <recommendedName>
        <fullName evidence="4">HNH nuclease domain-containing protein</fullName>
    </recommendedName>
</protein>
<feature type="compositionally biased region" description="Acidic residues" evidence="1">
    <location>
        <begin position="336"/>
        <end position="352"/>
    </location>
</feature>
<comment type="caution">
    <text evidence="2">The sequence shown here is derived from an EMBL/GenBank/DDBJ whole genome shotgun (WGS) entry which is preliminary data.</text>
</comment>
<organism evidence="2 3">
    <name type="scientific">Colletotrichum sublineola</name>
    <name type="common">Sorghum anthracnose fungus</name>
    <dbReference type="NCBI Taxonomy" id="1173701"/>
    <lineage>
        <taxon>Eukaryota</taxon>
        <taxon>Fungi</taxon>
        <taxon>Dikarya</taxon>
        <taxon>Ascomycota</taxon>
        <taxon>Pezizomycotina</taxon>
        <taxon>Sordariomycetes</taxon>
        <taxon>Hypocreomycetidae</taxon>
        <taxon>Glomerellales</taxon>
        <taxon>Glomerellaceae</taxon>
        <taxon>Colletotrichum</taxon>
        <taxon>Colletotrichum graminicola species complex</taxon>
    </lineage>
</organism>
<sequence>MISDSDVIMDPEEVKKREFLMKLEDYLKETRELILPNPPMDISDLKLRNLALFGNALKDCDNSAAKFPTFIANEPFAQPKSGELKRVKRGSLSRFVRATIWTTPLETMKKWKEPIDKNKALEFDDMAFLLQSYPPRLIGLSAHIYPRAPYLNAHNCSRDTATLSSLLDSNFVEQGMEQMDIFYIDHPRNVTTLSRQMHLWMEHFKIALEPVEEMSTPYELFVRLRHLRDSMYPPKKGEQSDYKEEGILLDENPKYILKDCLTSSGDKLELDTRHGRTGGRIRDGHLFSIKTDDPSLRPLSSIRIIQMYYRMVLLMALAGIADEDNVLPSFPHDSLEQQDEGSDEEDSEWRSR</sequence>
<evidence type="ECO:0000313" key="2">
    <source>
        <dbReference type="EMBL" id="KDN68845.1"/>
    </source>
</evidence>
<proteinExistence type="predicted"/>
<reference evidence="3" key="1">
    <citation type="journal article" date="2014" name="Genome Announc.">
        <title>Draft genome sequence of Colletotrichum sublineola, a destructive pathogen of cultivated sorghum.</title>
        <authorList>
            <person name="Baroncelli R."/>
            <person name="Sanz-Martin J.M."/>
            <person name="Rech G.E."/>
            <person name="Sukno S.A."/>
            <person name="Thon M.R."/>
        </authorList>
    </citation>
    <scope>NUCLEOTIDE SEQUENCE [LARGE SCALE GENOMIC DNA]</scope>
    <source>
        <strain evidence="3">TX430BB</strain>
    </source>
</reference>
<evidence type="ECO:0000256" key="1">
    <source>
        <dbReference type="SAM" id="MobiDB-lite"/>
    </source>
</evidence>
<accession>A0A066XS87</accession>
<feature type="region of interest" description="Disordered" evidence="1">
    <location>
        <begin position="327"/>
        <end position="352"/>
    </location>
</feature>
<evidence type="ECO:0000313" key="3">
    <source>
        <dbReference type="Proteomes" id="UP000027238"/>
    </source>
</evidence>
<evidence type="ECO:0008006" key="4">
    <source>
        <dbReference type="Google" id="ProtNLM"/>
    </source>
</evidence>
<dbReference type="Proteomes" id="UP000027238">
    <property type="component" value="Unassembled WGS sequence"/>
</dbReference>
<dbReference type="OrthoDB" id="4796901at2759"/>
<dbReference type="eggNOG" id="ENOG502RMCI">
    <property type="taxonomic scope" value="Eukaryota"/>
</dbReference>